<proteinExistence type="predicted"/>
<feature type="region of interest" description="Disordered" evidence="1">
    <location>
        <begin position="8"/>
        <end position="31"/>
    </location>
</feature>
<dbReference type="OrthoDB" id="4332189at2"/>
<keyword evidence="4" id="KW-1185">Reference proteome</keyword>
<dbReference type="InterPro" id="IPR028994">
    <property type="entry name" value="Integrin_alpha_N"/>
</dbReference>
<reference evidence="2" key="3">
    <citation type="journal article" name="Syst. Appl. Microbiol.">
        <title>Streptomyces alkaliterrae sp. nov., isolated from an alkaline soil, and emended descriptions of Streptomyces alkaliphilus, Streptomyces calidiresistens and Streptomyces durbertensis.</title>
        <authorList>
            <person name="Swiecimska M."/>
            <person name="Golinska P."/>
            <person name="Nouioui I."/>
            <person name="Wypij M."/>
            <person name="Rai M."/>
            <person name="Sangal V."/>
            <person name="Goodfellow M."/>
        </authorList>
    </citation>
    <scope>NUCLEOTIDE SEQUENCE</scope>
    <source>
        <strain evidence="2">OF8</strain>
    </source>
</reference>
<feature type="compositionally biased region" description="Low complexity" evidence="1">
    <location>
        <begin position="22"/>
        <end position="31"/>
    </location>
</feature>
<name>A0A5P0YSN9_9ACTN</name>
<dbReference type="EMBL" id="VJYK02000123">
    <property type="protein sequence ID" value="MQS02910.1"/>
    <property type="molecule type" value="Genomic_DNA"/>
</dbReference>
<evidence type="ECO:0000313" key="5">
    <source>
        <dbReference type="Proteomes" id="UP000517765"/>
    </source>
</evidence>
<evidence type="ECO:0000313" key="2">
    <source>
        <dbReference type="EMBL" id="MBB1260948.1"/>
    </source>
</evidence>
<comment type="caution">
    <text evidence="3">The sequence shown here is derived from an EMBL/GenBank/DDBJ whole genome shotgun (WGS) entry which is preliminary data.</text>
</comment>
<accession>A0A5P0YSN9</accession>
<dbReference type="SUPFAM" id="SSF69318">
    <property type="entry name" value="Integrin alpha N-terminal domain"/>
    <property type="match status" value="1"/>
</dbReference>
<reference evidence="3 4" key="1">
    <citation type="submission" date="2019-10" db="EMBL/GenBank/DDBJ databases">
        <title>Streptomyces sp. nov., a novel actinobacterium isolated from alkaline environment.</title>
        <authorList>
            <person name="Golinska P."/>
        </authorList>
    </citation>
    <scope>NUCLEOTIDE SEQUENCE [LARGE SCALE GENOMIC DNA]</scope>
    <source>
        <strain evidence="3 4">OF1</strain>
    </source>
</reference>
<dbReference type="Proteomes" id="UP000320857">
    <property type="component" value="Unassembled WGS sequence"/>
</dbReference>
<dbReference type="AlphaFoldDB" id="A0A5P0YSN9"/>
<evidence type="ECO:0000313" key="3">
    <source>
        <dbReference type="EMBL" id="MQS02910.1"/>
    </source>
</evidence>
<organism evidence="3 4">
    <name type="scientific">Streptomyces alkaliterrae</name>
    <dbReference type="NCBI Taxonomy" id="2213162"/>
    <lineage>
        <taxon>Bacteria</taxon>
        <taxon>Bacillati</taxon>
        <taxon>Actinomycetota</taxon>
        <taxon>Actinomycetes</taxon>
        <taxon>Kitasatosporales</taxon>
        <taxon>Streptomycetaceae</taxon>
        <taxon>Streptomyces</taxon>
    </lineage>
</organism>
<dbReference type="Proteomes" id="UP000517765">
    <property type="component" value="Unassembled WGS sequence"/>
</dbReference>
<sequence length="1022" mass="110400">MAPLVVALPSAQAAPLEPPTDDAPSAQASPADEAALNRAAETGKAVEVLARRTETSQVFANPEGDFTEEVYAVPQWVRKQNTLVDVDTSLTKNDDGTLSPAATEIGMTFSGGGDGPLVTLTRENRSLSVGWPRPLPKPSVADDTLTYPEVLPGVDLKVNARSEGFGHVLVVKNATAAQNPGLKKIHYQLSGDGLEIAKEANGSLRATDPAGRDRFHAPTPVMWDSSATPLDPTEPAGLKVNSAGAPLDAATTEADAGGRQAELGVELEGDRLTLTPDEELLTGEDTTYPVFIDPSYTASGTRHSWAIAYKKYPNESYFNGNNWRNSNGSVGTTTARAGYENHTNGTSRSYFRMNTTNLQDPARVIKSSRFTIKNTWSWSCSAREVQLWHTEYLRSDMTWNKQPARKSTLDKVSAAKGYNSSCPAGNLAFDTTKAAKQSQANTWKTLTFALKATSETDVYGWKRFDAKSAKLTTTYNTRPNVPTRLDTYPVSTNNEHGCGDKAPYQYIGNTDFYLQARVSDRDGGTVRAVFHLWPTGHNNGGDGLIINRTVSVSSGSVASVKVTAAALRPHLGTANGNFSWKVHASDGELSSDWYPAKGQPGCRFVFDPNRPSTVPEINSTQFPNGSSGWPPNTASVRTQGTFTIGSGGVKDIVEYEYWTSWDSTLRKAKPSTTGGSVSVKLTPRSAGSNWLYARSLDRAGNRSDRASYIFYANGLSVPDKPGDINGDGNADMWAIGADGHLRRVLGAGDGSLTRSSHLAHASDWGAMKITHRGDWNDDGYEDLIGLGHDSRLDRHRMFVFPNNGAGAVCTNCTDLRAQELTVYDETNNRWKNGVRQILAVGDVDGPLDTNGDGKFDTHGYPDLVVNDGRFLWLYYGDPDHRLDSSREPVLLAGPDEPIAPGVTNLNDVTLAAPGDYNGDGRVDLVVRFDKTGELWVYYGGTPDGAGMADPKYRKLVGTNWKPASVPLFTAAPDADNNGKFDLWATTPGSGNMRIFKDYDFRSTTHPTATAANSDSLVYATLG</sequence>
<protein>
    <submittedName>
        <fullName evidence="3">VCBS repeat-containing protein</fullName>
    </submittedName>
</protein>
<evidence type="ECO:0000313" key="4">
    <source>
        <dbReference type="Proteomes" id="UP000320857"/>
    </source>
</evidence>
<reference evidence="5" key="2">
    <citation type="submission" date="2020-05" db="EMBL/GenBank/DDBJ databases">
        <title>Classification of alakaliphilic streptomycetes isolated from an alkaline soil next to Lonar Crater, India and a proposal for the recognition of Streptomyces alkaliterrae sp. nov.</title>
        <authorList>
            <person name="Golinska P."/>
        </authorList>
    </citation>
    <scope>NUCLEOTIDE SEQUENCE [LARGE SCALE GENOMIC DNA]</scope>
    <source>
        <strain evidence="5">OF8</strain>
    </source>
</reference>
<gene>
    <name evidence="3" type="ORF">FNX44_013720</name>
    <name evidence="2" type="ORF">H3147_19280</name>
</gene>
<dbReference type="RefSeq" id="WP_143648430.1">
    <property type="nucleotide sequence ID" value="NZ_JABJXA010000130.1"/>
</dbReference>
<dbReference type="EMBL" id="JABJXA010000130">
    <property type="protein sequence ID" value="MBB1260948.1"/>
    <property type="molecule type" value="Genomic_DNA"/>
</dbReference>
<evidence type="ECO:0000256" key="1">
    <source>
        <dbReference type="SAM" id="MobiDB-lite"/>
    </source>
</evidence>